<reference evidence="9" key="1">
    <citation type="journal article" date="2019" name="Beilstein J. Org. Chem.">
        <title>Nanangenines: drimane sesquiterpenoids as the dominant metabolite cohort of a novel Australian fungus, Aspergillus nanangensis.</title>
        <authorList>
            <person name="Lacey H.J."/>
            <person name="Gilchrist C.L.M."/>
            <person name="Crombie A."/>
            <person name="Kalaitzis J.A."/>
            <person name="Vuong D."/>
            <person name="Rutledge P.J."/>
            <person name="Turner P."/>
            <person name="Pitt J.I."/>
            <person name="Lacey E."/>
            <person name="Chooi Y.H."/>
            <person name="Piggott A.M."/>
        </authorList>
    </citation>
    <scope>NUCLEOTIDE SEQUENCE</scope>
    <source>
        <strain evidence="9">MST-FP2251</strain>
    </source>
</reference>
<dbReference type="InterPro" id="IPR009057">
    <property type="entry name" value="Homeodomain-like_sf"/>
</dbReference>
<dbReference type="InterPro" id="IPR013087">
    <property type="entry name" value="Znf_C2H2_type"/>
</dbReference>
<evidence type="ECO:0000259" key="8">
    <source>
        <dbReference type="PROSITE" id="PS50157"/>
    </source>
</evidence>
<dbReference type="PANTHER" id="PTHR11850">
    <property type="entry name" value="HOMEOBOX PROTEIN TRANSCRIPTION FACTORS"/>
    <property type="match status" value="1"/>
</dbReference>
<dbReference type="InterPro" id="IPR050224">
    <property type="entry name" value="TALE_homeobox"/>
</dbReference>
<dbReference type="GO" id="GO:0006355">
    <property type="term" value="P:regulation of DNA-templated transcription"/>
    <property type="evidence" value="ECO:0007669"/>
    <property type="project" value="InterPro"/>
</dbReference>
<keyword evidence="2 5" id="KW-0371">Homeobox</keyword>
<evidence type="ECO:0000256" key="5">
    <source>
        <dbReference type="PROSITE-ProRule" id="PRU00108"/>
    </source>
</evidence>
<sequence>MENIHGLIPKPCEDVLSLPPLDAPGIGSHDDNVDALLNRIEEEHSQTLSELNKVSDQSDWTPEDWIGGCAFWPSLGDASGSLPSNASMAGESVAKRRSYQRLPTDAVKVLRAWLYQHQDHPYPTDREKDELARQTGLDRHQITNWFSNARRRKLSRLLPVSDPNADSSFLSPLERWRNSPPESEPATASDIMRALADSMPYSGSEGSTAYSTPQDGWSSQGSGSSFLFGDLSVSSVEHSQSSSSELSFNHSSTTPNRPFQRPSTPLPTSANIKSRRRRCRRKPTSTWNRRAPAQAKRAYQCTFCSDTFRTKYDWQRHEKALHIPVDMWCCAPAGGILEIDGIAICAFCHMPDADVAHLESAHNYLVCREKPLEQRRFPRKDHLQQHLKLTHNTDYHPTTMDAWRESRPDIVSRCGFCDNTTLPSWEERVDHLGAHFKNGADMIQWKGDWGFEPQILALVENALPPYLLGHERRTMDPWKLSNVVDEEEPALFFPSHIPVPLERYANMHRGLITYIRAQIEAGAEPPSDKTIQDIARQIAYEDDDPWNQTYADDPRWLAVIKHEAGLTRSPDIGVE</sequence>
<evidence type="ECO:0008006" key="11">
    <source>
        <dbReference type="Google" id="ProtNLM"/>
    </source>
</evidence>
<proteinExistence type="predicted"/>
<keyword evidence="4" id="KW-0862">Zinc</keyword>
<keyword evidence="3 5" id="KW-0539">Nucleus</keyword>
<dbReference type="Gene3D" id="1.10.10.60">
    <property type="entry name" value="Homeodomain-like"/>
    <property type="match status" value="1"/>
</dbReference>
<evidence type="ECO:0000256" key="6">
    <source>
        <dbReference type="SAM" id="MobiDB-lite"/>
    </source>
</evidence>
<dbReference type="SUPFAM" id="SSF46689">
    <property type="entry name" value="Homeodomain-like"/>
    <property type="match status" value="1"/>
</dbReference>
<reference evidence="9" key="2">
    <citation type="submission" date="2020-02" db="EMBL/GenBank/DDBJ databases">
        <authorList>
            <person name="Gilchrist C.L.M."/>
            <person name="Chooi Y.-H."/>
        </authorList>
    </citation>
    <scope>NUCLEOTIDE SEQUENCE</scope>
    <source>
        <strain evidence="9">MST-FP2251</strain>
    </source>
</reference>
<feature type="compositionally biased region" description="Polar residues" evidence="6">
    <location>
        <begin position="253"/>
        <end position="272"/>
    </location>
</feature>
<dbReference type="AlphaFoldDB" id="A0AAD4GPV4"/>
<dbReference type="EMBL" id="VCAU01000110">
    <property type="protein sequence ID" value="KAF9884846.1"/>
    <property type="molecule type" value="Genomic_DNA"/>
</dbReference>
<keyword evidence="1 5" id="KW-0238">DNA-binding</keyword>
<evidence type="ECO:0000256" key="1">
    <source>
        <dbReference type="ARBA" id="ARBA00023125"/>
    </source>
</evidence>
<dbReference type="SMART" id="SM00355">
    <property type="entry name" value="ZnF_C2H2"/>
    <property type="match status" value="3"/>
</dbReference>
<feature type="region of interest" description="Disordered" evidence="6">
    <location>
        <begin position="244"/>
        <end position="291"/>
    </location>
</feature>
<protein>
    <recommendedName>
        <fullName evidence="11">Homeobox and C2H2 transcription factor</fullName>
    </recommendedName>
</protein>
<evidence type="ECO:0000313" key="9">
    <source>
        <dbReference type="EMBL" id="KAF9884846.1"/>
    </source>
</evidence>
<gene>
    <name evidence="9" type="ORF">FE257_001189</name>
</gene>
<dbReference type="CDD" id="cd00086">
    <property type="entry name" value="homeodomain"/>
    <property type="match status" value="1"/>
</dbReference>
<evidence type="ECO:0000256" key="3">
    <source>
        <dbReference type="ARBA" id="ARBA00023242"/>
    </source>
</evidence>
<keyword evidence="10" id="KW-1185">Reference proteome</keyword>
<dbReference type="PROSITE" id="PS00028">
    <property type="entry name" value="ZINC_FINGER_C2H2_1"/>
    <property type="match status" value="1"/>
</dbReference>
<feature type="compositionally biased region" description="Basic residues" evidence="6">
    <location>
        <begin position="273"/>
        <end position="283"/>
    </location>
</feature>
<dbReference type="InterPro" id="IPR001356">
    <property type="entry name" value="HD"/>
</dbReference>
<dbReference type="GO" id="GO:0008270">
    <property type="term" value="F:zinc ion binding"/>
    <property type="evidence" value="ECO:0007669"/>
    <property type="project" value="UniProtKB-KW"/>
</dbReference>
<keyword evidence="4" id="KW-0863">Zinc-finger</keyword>
<feature type="domain" description="Homeobox" evidence="7">
    <location>
        <begin position="93"/>
        <end position="156"/>
    </location>
</feature>
<accession>A0AAD4GPV4</accession>
<feature type="domain" description="C2H2-type" evidence="8">
    <location>
        <begin position="299"/>
        <end position="322"/>
    </location>
</feature>
<dbReference type="InterPro" id="IPR008422">
    <property type="entry name" value="KN_HD"/>
</dbReference>
<comment type="caution">
    <text evidence="9">The sequence shown here is derived from an EMBL/GenBank/DDBJ whole genome shotgun (WGS) entry which is preliminary data.</text>
</comment>
<keyword evidence="4" id="KW-0479">Metal-binding</keyword>
<evidence type="ECO:0000256" key="2">
    <source>
        <dbReference type="ARBA" id="ARBA00023155"/>
    </source>
</evidence>
<dbReference type="Gene3D" id="3.30.160.60">
    <property type="entry name" value="Classic Zinc Finger"/>
    <property type="match status" value="1"/>
</dbReference>
<name>A0AAD4GPV4_ASPNN</name>
<feature type="region of interest" description="Disordered" evidence="6">
    <location>
        <begin position="168"/>
        <end position="188"/>
    </location>
</feature>
<dbReference type="SMART" id="SM00389">
    <property type="entry name" value="HOX"/>
    <property type="match status" value="1"/>
</dbReference>
<dbReference type="PROSITE" id="PS50071">
    <property type="entry name" value="HOMEOBOX_2"/>
    <property type="match status" value="1"/>
</dbReference>
<evidence type="ECO:0000259" key="7">
    <source>
        <dbReference type="PROSITE" id="PS50071"/>
    </source>
</evidence>
<organism evidence="9 10">
    <name type="scientific">Aspergillus nanangensis</name>
    <dbReference type="NCBI Taxonomy" id="2582783"/>
    <lineage>
        <taxon>Eukaryota</taxon>
        <taxon>Fungi</taxon>
        <taxon>Dikarya</taxon>
        <taxon>Ascomycota</taxon>
        <taxon>Pezizomycotina</taxon>
        <taxon>Eurotiomycetes</taxon>
        <taxon>Eurotiomycetidae</taxon>
        <taxon>Eurotiales</taxon>
        <taxon>Aspergillaceae</taxon>
        <taxon>Aspergillus</taxon>
        <taxon>Aspergillus subgen. Circumdati</taxon>
    </lineage>
</organism>
<dbReference type="GO" id="GO:0005634">
    <property type="term" value="C:nucleus"/>
    <property type="evidence" value="ECO:0007669"/>
    <property type="project" value="UniProtKB-SubCell"/>
</dbReference>
<comment type="subcellular location">
    <subcellularLocation>
        <location evidence="5">Nucleus</location>
    </subcellularLocation>
</comment>
<evidence type="ECO:0000256" key="4">
    <source>
        <dbReference type="PROSITE-ProRule" id="PRU00042"/>
    </source>
</evidence>
<dbReference type="Pfam" id="PF05920">
    <property type="entry name" value="Homeobox_KN"/>
    <property type="match status" value="1"/>
</dbReference>
<dbReference type="GO" id="GO:0003677">
    <property type="term" value="F:DNA binding"/>
    <property type="evidence" value="ECO:0007669"/>
    <property type="project" value="UniProtKB-UniRule"/>
</dbReference>
<dbReference type="PROSITE" id="PS50157">
    <property type="entry name" value="ZINC_FINGER_C2H2_2"/>
    <property type="match status" value="1"/>
</dbReference>
<dbReference type="Proteomes" id="UP001194746">
    <property type="component" value="Unassembled WGS sequence"/>
</dbReference>
<evidence type="ECO:0000313" key="10">
    <source>
        <dbReference type="Proteomes" id="UP001194746"/>
    </source>
</evidence>
<feature type="DNA-binding region" description="Homeobox" evidence="5">
    <location>
        <begin position="95"/>
        <end position="157"/>
    </location>
</feature>